<accession>A0ABR7Q610</accession>
<feature type="domain" description="START-like" evidence="1">
    <location>
        <begin position="1"/>
        <end position="126"/>
    </location>
</feature>
<gene>
    <name evidence="2" type="ORF">H2O64_04875</name>
</gene>
<organism evidence="2 3">
    <name type="scientific">Kordia aestuariivivens</name>
    <dbReference type="NCBI Taxonomy" id="2759037"/>
    <lineage>
        <taxon>Bacteria</taxon>
        <taxon>Pseudomonadati</taxon>
        <taxon>Bacteroidota</taxon>
        <taxon>Flavobacteriia</taxon>
        <taxon>Flavobacteriales</taxon>
        <taxon>Flavobacteriaceae</taxon>
        <taxon>Kordia</taxon>
    </lineage>
</organism>
<dbReference type="SUPFAM" id="SSF55961">
    <property type="entry name" value="Bet v1-like"/>
    <property type="match status" value="1"/>
</dbReference>
<comment type="caution">
    <text evidence="2">The sequence shown here is derived from an EMBL/GenBank/DDBJ whole genome shotgun (WGS) entry which is preliminary data.</text>
</comment>
<sequence>MSDKIKYEIEFPIQSSPQLLFQYLSTPSGLSEWFSDNVNSRGEFFTFIWDDSEEVAKLLGKKTNERIRFQWEEDEGTSYYFELKIQVDEITKDVSIIVTDHSDEDELEEAKMLWDNQIGSLKQVLGSR</sequence>
<evidence type="ECO:0000313" key="2">
    <source>
        <dbReference type="EMBL" id="MBC8753992.1"/>
    </source>
</evidence>
<dbReference type="Proteomes" id="UP000619238">
    <property type="component" value="Unassembled WGS sequence"/>
</dbReference>
<dbReference type="InterPro" id="IPR023393">
    <property type="entry name" value="START-like_dom_sf"/>
</dbReference>
<dbReference type="EMBL" id="JACGWS010000002">
    <property type="protein sequence ID" value="MBC8753992.1"/>
    <property type="molecule type" value="Genomic_DNA"/>
</dbReference>
<reference evidence="2 3" key="1">
    <citation type="submission" date="2020-07" db="EMBL/GenBank/DDBJ databases">
        <title>Description of Kordia aestuariivivens sp. nov., isolated from a tidal flat.</title>
        <authorList>
            <person name="Park S."/>
            <person name="Yoon J.-H."/>
        </authorList>
    </citation>
    <scope>NUCLEOTIDE SEQUENCE [LARGE SCALE GENOMIC DNA]</scope>
    <source>
        <strain evidence="2 3">YSTF-M3</strain>
    </source>
</reference>
<dbReference type="RefSeq" id="WP_187561026.1">
    <property type="nucleotide sequence ID" value="NZ_JACGWS010000002.1"/>
</dbReference>
<protein>
    <submittedName>
        <fullName evidence="2">SRPBCC domain-containing protein</fullName>
    </submittedName>
</protein>
<dbReference type="InterPro" id="IPR045736">
    <property type="entry name" value="START_2"/>
</dbReference>
<name>A0ABR7Q610_9FLAO</name>
<proteinExistence type="predicted"/>
<dbReference type="Gene3D" id="3.30.530.20">
    <property type="match status" value="1"/>
</dbReference>
<evidence type="ECO:0000313" key="3">
    <source>
        <dbReference type="Proteomes" id="UP000619238"/>
    </source>
</evidence>
<evidence type="ECO:0000259" key="1">
    <source>
        <dbReference type="Pfam" id="PF19569"/>
    </source>
</evidence>
<keyword evidence="3" id="KW-1185">Reference proteome</keyword>
<dbReference type="Pfam" id="PF19569">
    <property type="entry name" value="START_2"/>
    <property type="match status" value="1"/>
</dbReference>